<dbReference type="InterPro" id="IPR011250">
    <property type="entry name" value="OMP/PagP_B-barrel"/>
</dbReference>
<comment type="caution">
    <text evidence="2">The sequence shown here is derived from an EMBL/GenBank/DDBJ whole genome shotgun (WGS) entry which is preliminary data.</text>
</comment>
<dbReference type="Proteomes" id="UP000437748">
    <property type="component" value="Unassembled WGS sequence"/>
</dbReference>
<protein>
    <recommendedName>
        <fullName evidence="4">Outer membrane beta-barrel protein</fullName>
    </recommendedName>
</protein>
<proteinExistence type="predicted"/>
<dbReference type="AlphaFoldDB" id="A0A6N6VV12"/>
<name>A0A6N6VV12_9BACT</name>
<reference evidence="2 3" key="1">
    <citation type="submission" date="2019-10" db="EMBL/GenBank/DDBJ databases">
        <title>New species of Slilvanegrellaceae.</title>
        <authorList>
            <person name="Pitt A."/>
            <person name="Hahn M.W."/>
        </authorList>
    </citation>
    <scope>NUCLEOTIDE SEQUENCE [LARGE SCALE GENOMIC DNA]</scope>
    <source>
        <strain evidence="2 3">SP-Ram-0.45-NSY-1</strain>
    </source>
</reference>
<dbReference type="EMBL" id="WFLM01000004">
    <property type="protein sequence ID" value="KAB8037665.1"/>
    <property type="molecule type" value="Genomic_DNA"/>
</dbReference>
<evidence type="ECO:0000313" key="2">
    <source>
        <dbReference type="EMBL" id="KAB8037665.1"/>
    </source>
</evidence>
<evidence type="ECO:0000313" key="3">
    <source>
        <dbReference type="Proteomes" id="UP000437748"/>
    </source>
</evidence>
<organism evidence="2 3">
    <name type="scientific">Silvanigrella paludirubra</name>
    <dbReference type="NCBI Taxonomy" id="2499159"/>
    <lineage>
        <taxon>Bacteria</taxon>
        <taxon>Pseudomonadati</taxon>
        <taxon>Bdellovibrionota</taxon>
        <taxon>Oligoflexia</taxon>
        <taxon>Silvanigrellales</taxon>
        <taxon>Silvanigrellaceae</taxon>
        <taxon>Silvanigrella</taxon>
    </lineage>
</organism>
<accession>A0A6N6VV12</accession>
<gene>
    <name evidence="2" type="ORF">GCL60_10850</name>
</gene>
<keyword evidence="1" id="KW-0732">Signal</keyword>
<feature type="signal peptide" evidence="1">
    <location>
        <begin position="1"/>
        <end position="23"/>
    </location>
</feature>
<evidence type="ECO:0008006" key="4">
    <source>
        <dbReference type="Google" id="ProtNLM"/>
    </source>
</evidence>
<sequence>MIRMNLKTILIFIIFNFNSTANAFTSTGIVFSPMIGYYNYNDDYKETNVSPAQDQRSHFLYDIRLGYLFNTKVKFYLGLIYSAMKRDYTPGTIQRVSAGASAGFAANNFAILLHFFPWSQYNHPNFRASDGVGFQLDAGYYAPLSKTFSLGMQFTYRNITYNSFTPVGTTTGQSKIITEEEYLPMIGCAVVF</sequence>
<evidence type="ECO:0000256" key="1">
    <source>
        <dbReference type="SAM" id="SignalP"/>
    </source>
</evidence>
<dbReference type="RefSeq" id="WP_153420740.1">
    <property type="nucleotide sequence ID" value="NZ_WFLM01000004.1"/>
</dbReference>
<dbReference type="SUPFAM" id="SSF56925">
    <property type="entry name" value="OMPA-like"/>
    <property type="match status" value="1"/>
</dbReference>
<feature type="chain" id="PRO_5026726138" description="Outer membrane beta-barrel protein" evidence="1">
    <location>
        <begin position="24"/>
        <end position="192"/>
    </location>
</feature>
<keyword evidence="3" id="KW-1185">Reference proteome</keyword>